<dbReference type="Proteomes" id="UP000215450">
    <property type="component" value="Unassembled WGS sequence"/>
</dbReference>
<name>A0A238T992_9NEIS</name>
<evidence type="ECO:0000313" key="3">
    <source>
        <dbReference type="EMBL" id="SNB54327.1"/>
    </source>
</evidence>
<organism evidence="3 4">
    <name type="scientific">Kingella negevensis</name>
    <dbReference type="NCBI Taxonomy" id="1522312"/>
    <lineage>
        <taxon>Bacteria</taxon>
        <taxon>Pseudomonadati</taxon>
        <taxon>Pseudomonadota</taxon>
        <taxon>Betaproteobacteria</taxon>
        <taxon>Neisseriales</taxon>
        <taxon>Neisseriaceae</taxon>
        <taxon>Kingella</taxon>
    </lineage>
</organism>
<feature type="signal peptide" evidence="1">
    <location>
        <begin position="1"/>
        <end position="18"/>
    </location>
</feature>
<dbReference type="OrthoDB" id="8606440at2"/>
<proteinExistence type="predicted"/>
<evidence type="ECO:0008006" key="5">
    <source>
        <dbReference type="Google" id="ProtNLM"/>
    </source>
</evidence>
<keyword evidence="4" id="KW-1185">Reference proteome</keyword>
<dbReference type="EMBL" id="FXUV01000010">
    <property type="protein sequence ID" value="SMQ11863.1"/>
    <property type="molecule type" value="Genomic_DNA"/>
</dbReference>
<dbReference type="PROSITE" id="PS51257">
    <property type="entry name" value="PROKAR_LIPOPROTEIN"/>
    <property type="match status" value="1"/>
</dbReference>
<protein>
    <recommendedName>
        <fullName evidence="5">Lipoprotein</fullName>
    </recommendedName>
</protein>
<reference evidence="2" key="1">
    <citation type="submission" date="2017-05" db="EMBL/GenBank/DDBJ databases">
        <authorList>
            <person name="Song R."/>
            <person name="Chenine A.L."/>
            <person name="Ruprecht R.M."/>
        </authorList>
    </citation>
    <scope>NUCLEOTIDE SEQUENCE</scope>
    <source>
        <strain evidence="2">Kingella_eburonensis</strain>
    </source>
</reference>
<accession>A0A238T992</accession>
<dbReference type="AlphaFoldDB" id="A0A238T992"/>
<reference evidence="3 4" key="2">
    <citation type="submission" date="2017-06" db="EMBL/GenBank/DDBJ databases">
        <authorList>
            <person name="Kim H.J."/>
            <person name="Triplett B.A."/>
        </authorList>
    </citation>
    <scope>NUCLEOTIDE SEQUENCE [LARGE SCALE GENOMIC DNA]</scope>
    <source>
        <strain evidence="3">Kingella_eburonensis</strain>
    </source>
</reference>
<keyword evidence="1" id="KW-0732">Signal</keyword>
<dbReference type="RefSeq" id="WP_095061942.1">
    <property type="nucleotide sequence ID" value="NZ_FXUV02000002.1"/>
</dbReference>
<evidence type="ECO:0000256" key="1">
    <source>
        <dbReference type="SAM" id="SignalP"/>
    </source>
</evidence>
<evidence type="ECO:0000313" key="2">
    <source>
        <dbReference type="EMBL" id="SMQ11863.1"/>
    </source>
</evidence>
<sequence length="80" mass="9278">MKKLNLLMCLWLTGCIYAETPDGRYAELDLPVQTQTTIHKTVTVNAPPGTIVNISETPVYENNTCRCYYDDYECRRVCYY</sequence>
<feature type="chain" id="PRO_5015075256" description="Lipoprotein" evidence="1">
    <location>
        <begin position="19"/>
        <end position="80"/>
    </location>
</feature>
<dbReference type="STRING" id="1522312.GCA_900177895_01271"/>
<dbReference type="EMBL" id="FXUV02000002">
    <property type="protein sequence ID" value="SNB54327.1"/>
    <property type="molecule type" value="Genomic_DNA"/>
</dbReference>
<evidence type="ECO:0000313" key="4">
    <source>
        <dbReference type="Proteomes" id="UP000215450"/>
    </source>
</evidence>
<gene>
    <name evidence="3" type="ORF">KEBURONENSIS_00746</name>
    <name evidence="2" type="ORF">KEBURONENSIS_00867</name>
</gene>